<reference evidence="3" key="1">
    <citation type="submission" date="2020-11" db="EMBL/GenBank/DDBJ databases">
        <title>Nocardioides cynanchi sp. nov., isolated from soil of rhizosphere of Cynanchum wilfordii.</title>
        <authorList>
            <person name="Lee J.-S."/>
            <person name="Suh M.K."/>
            <person name="Kim J.-S."/>
        </authorList>
    </citation>
    <scope>NUCLEOTIDE SEQUENCE</scope>
    <source>
        <strain evidence="3">KCTC 19276</strain>
    </source>
</reference>
<protein>
    <submittedName>
        <fullName evidence="3">Alpha/beta hydrolase</fullName>
    </submittedName>
</protein>
<dbReference type="InterPro" id="IPR029058">
    <property type="entry name" value="AB_hydrolase_fold"/>
</dbReference>
<dbReference type="AlphaFoldDB" id="A0A930VNB9"/>
<evidence type="ECO:0000313" key="3">
    <source>
        <dbReference type="EMBL" id="MBF4769817.1"/>
    </source>
</evidence>
<evidence type="ECO:0000259" key="2">
    <source>
        <dbReference type="Pfam" id="PF00561"/>
    </source>
</evidence>
<feature type="domain" description="AB hydrolase-1" evidence="2">
    <location>
        <begin position="24"/>
        <end position="268"/>
    </location>
</feature>
<dbReference type="InterPro" id="IPR000073">
    <property type="entry name" value="AB_hydrolase_1"/>
</dbReference>
<dbReference type="RefSeq" id="WP_194697962.1">
    <property type="nucleotide sequence ID" value="NZ_JADKPO010000032.1"/>
</dbReference>
<dbReference type="GO" id="GO:0046503">
    <property type="term" value="P:glycerolipid catabolic process"/>
    <property type="evidence" value="ECO:0007669"/>
    <property type="project" value="TreeGrafter"/>
</dbReference>
<sequence>MTEELVDLGDIRLCVESFGSADDPAVLLISGAAESMDGWDPEWCAELAAAGRHVVRYDHRDTGRSTTSPAGRPSYPAVSLQRDVARLLDALAIERAHLVGLSMGGGIAQAVAARHPERVATLTLIATSPAGRRRDDQPLPPPEARVAQSFQDPPTEPDWADHQAVVAFLVESYRPYAGSAGFDEVTSRRLVEHVVGRTTDIEAACKNHWLAGDEDGHDEGDGFAMADIAAPTLVIHGDSDPMFPPPHGEALAREVADAQLIVVPGMGHERPPPAVRRRVTEAIVRHTTR</sequence>
<proteinExistence type="predicted"/>
<dbReference type="Proteomes" id="UP000660668">
    <property type="component" value="Unassembled WGS sequence"/>
</dbReference>
<organism evidence="3 4">
    <name type="scientific">Nocardioides agariphilus</name>
    <dbReference type="NCBI Taxonomy" id="433664"/>
    <lineage>
        <taxon>Bacteria</taxon>
        <taxon>Bacillati</taxon>
        <taxon>Actinomycetota</taxon>
        <taxon>Actinomycetes</taxon>
        <taxon>Propionibacteriales</taxon>
        <taxon>Nocardioidaceae</taxon>
        <taxon>Nocardioides</taxon>
    </lineage>
</organism>
<dbReference type="GO" id="GO:0004806">
    <property type="term" value="F:triacylglycerol lipase activity"/>
    <property type="evidence" value="ECO:0007669"/>
    <property type="project" value="TreeGrafter"/>
</dbReference>
<dbReference type="EMBL" id="JADKPO010000032">
    <property type="protein sequence ID" value="MBF4769817.1"/>
    <property type="molecule type" value="Genomic_DNA"/>
</dbReference>
<comment type="caution">
    <text evidence="3">The sequence shown here is derived from an EMBL/GenBank/DDBJ whole genome shotgun (WGS) entry which is preliminary data.</text>
</comment>
<dbReference type="PANTHER" id="PTHR43433">
    <property type="entry name" value="HYDROLASE, ALPHA/BETA FOLD FAMILY PROTEIN"/>
    <property type="match status" value="1"/>
</dbReference>
<accession>A0A930VNB9</accession>
<keyword evidence="3" id="KW-0378">Hydrolase</keyword>
<evidence type="ECO:0000313" key="4">
    <source>
        <dbReference type="Proteomes" id="UP000660668"/>
    </source>
</evidence>
<dbReference type="Pfam" id="PF00561">
    <property type="entry name" value="Abhydrolase_1"/>
    <property type="match status" value="1"/>
</dbReference>
<name>A0A930VNB9_9ACTN</name>
<dbReference type="SUPFAM" id="SSF53474">
    <property type="entry name" value="alpha/beta-Hydrolases"/>
    <property type="match status" value="1"/>
</dbReference>
<dbReference type="PANTHER" id="PTHR43433:SF5">
    <property type="entry name" value="AB HYDROLASE-1 DOMAIN-CONTAINING PROTEIN"/>
    <property type="match status" value="1"/>
</dbReference>
<feature type="region of interest" description="Disordered" evidence="1">
    <location>
        <begin position="128"/>
        <end position="157"/>
    </location>
</feature>
<dbReference type="InterPro" id="IPR050471">
    <property type="entry name" value="AB_hydrolase"/>
</dbReference>
<dbReference type="Gene3D" id="3.40.50.1820">
    <property type="entry name" value="alpha/beta hydrolase"/>
    <property type="match status" value="1"/>
</dbReference>
<gene>
    <name evidence="3" type="ORF">ISU10_18765</name>
</gene>
<keyword evidence="4" id="KW-1185">Reference proteome</keyword>
<dbReference type="PRINTS" id="PR00111">
    <property type="entry name" value="ABHYDROLASE"/>
</dbReference>
<evidence type="ECO:0000256" key="1">
    <source>
        <dbReference type="SAM" id="MobiDB-lite"/>
    </source>
</evidence>